<dbReference type="Gene3D" id="3.10.350.10">
    <property type="entry name" value="LysM domain"/>
    <property type="match status" value="2"/>
</dbReference>
<dbReference type="InterPro" id="IPR011583">
    <property type="entry name" value="Chitinase_II/V-like_cat"/>
</dbReference>
<dbReference type="InterPro" id="IPR053214">
    <property type="entry name" value="LysM12-like"/>
</dbReference>
<evidence type="ECO:0000256" key="7">
    <source>
        <dbReference type="ARBA" id="ARBA00023026"/>
    </source>
</evidence>
<evidence type="ECO:0000259" key="14">
    <source>
        <dbReference type="PROSITE" id="PS51910"/>
    </source>
</evidence>
<comment type="similarity">
    <text evidence="2">Belongs to the glycosyl hydrolase 18 family. Chitinase class V subfamily.</text>
</comment>
<dbReference type="PROSITE" id="PS51910">
    <property type="entry name" value="GH18_2"/>
    <property type="match status" value="1"/>
</dbReference>
<dbReference type="InterPro" id="IPR001579">
    <property type="entry name" value="Glyco_hydro_18_chit_AS"/>
</dbReference>
<dbReference type="SMART" id="SM00636">
    <property type="entry name" value="Glyco_18"/>
    <property type="match status" value="1"/>
</dbReference>
<dbReference type="Gene3D" id="3.10.50.10">
    <property type="match status" value="1"/>
</dbReference>
<dbReference type="InterPro" id="IPR036861">
    <property type="entry name" value="Endochitinase-like_sf"/>
</dbReference>
<dbReference type="EMBL" id="JXNT01000006">
    <property type="protein sequence ID" value="ODM18575.1"/>
    <property type="molecule type" value="Genomic_DNA"/>
</dbReference>
<dbReference type="SUPFAM" id="SSF54556">
    <property type="entry name" value="Chitinase insertion domain"/>
    <property type="match status" value="1"/>
</dbReference>
<dbReference type="Proteomes" id="UP000094569">
    <property type="component" value="Unassembled WGS sequence"/>
</dbReference>
<keyword evidence="7" id="KW-0843">Virulence</keyword>
<evidence type="ECO:0000256" key="2">
    <source>
        <dbReference type="ARBA" id="ARBA00008682"/>
    </source>
</evidence>
<gene>
    <name evidence="15" type="ORF">SI65_06447</name>
</gene>
<dbReference type="GO" id="GO:0000272">
    <property type="term" value="P:polysaccharide catabolic process"/>
    <property type="evidence" value="ECO:0007669"/>
    <property type="project" value="UniProtKB-KW"/>
</dbReference>
<dbReference type="GO" id="GO:0008061">
    <property type="term" value="F:chitin binding"/>
    <property type="evidence" value="ECO:0007669"/>
    <property type="project" value="UniProtKB-KW"/>
</dbReference>
<feature type="domain" description="LysM" evidence="13">
    <location>
        <begin position="352"/>
        <end position="400"/>
    </location>
</feature>
<dbReference type="SUPFAM" id="SSF57016">
    <property type="entry name" value="Plant lectins/antimicrobial peptides"/>
    <property type="match status" value="1"/>
</dbReference>
<comment type="caution">
    <text evidence="15">The sequence shown here is derived from an EMBL/GenBank/DDBJ whole genome shotgun (WGS) entry which is preliminary data.</text>
</comment>
<evidence type="ECO:0000256" key="3">
    <source>
        <dbReference type="ARBA" id="ARBA00012729"/>
    </source>
</evidence>
<evidence type="ECO:0000259" key="13">
    <source>
        <dbReference type="PROSITE" id="PS51782"/>
    </source>
</evidence>
<dbReference type="Pfam" id="PF14856">
    <property type="entry name" value="Hce2"/>
    <property type="match status" value="1"/>
</dbReference>
<keyword evidence="5 11" id="KW-0378">Hydrolase</keyword>
<dbReference type="Pfam" id="PF01476">
    <property type="entry name" value="LysM"/>
    <property type="match status" value="1"/>
</dbReference>
<dbReference type="InterPro" id="IPR017853">
    <property type="entry name" value="GH"/>
</dbReference>
<dbReference type="InterPro" id="IPR018392">
    <property type="entry name" value="LysM"/>
</dbReference>
<keyword evidence="9 11" id="KW-0326">Glycosidase</keyword>
<dbReference type="Pfam" id="PF00704">
    <property type="entry name" value="Glyco_hydro_18"/>
    <property type="match status" value="1"/>
</dbReference>
<feature type="domain" description="LysM" evidence="13">
    <location>
        <begin position="288"/>
        <end position="333"/>
    </location>
</feature>
<dbReference type="EC" id="3.2.1.14" evidence="3"/>
<evidence type="ECO:0000256" key="8">
    <source>
        <dbReference type="ARBA" id="ARBA00023277"/>
    </source>
</evidence>
<evidence type="ECO:0000256" key="6">
    <source>
        <dbReference type="ARBA" id="ARBA00023024"/>
    </source>
</evidence>
<dbReference type="SUPFAM" id="SSF54106">
    <property type="entry name" value="LysM domain"/>
    <property type="match status" value="1"/>
</dbReference>
<evidence type="ECO:0000256" key="1">
    <source>
        <dbReference type="ARBA" id="ARBA00000822"/>
    </source>
</evidence>
<dbReference type="PANTHER" id="PTHR47700">
    <property type="entry name" value="V CHITINASE, PUTATIVE (AFU_ORTHOLOGUE AFUA_6G13720)-RELATED"/>
    <property type="match status" value="1"/>
</dbReference>
<keyword evidence="6" id="KW-0146">Chitin degradation</keyword>
<keyword evidence="8" id="KW-0119">Carbohydrate metabolism</keyword>
<dbReference type="InterPro" id="IPR029226">
    <property type="entry name" value="Ecp2-like"/>
</dbReference>
<comment type="catalytic activity">
    <reaction evidence="1">
        <text>Random endo-hydrolysis of N-acetyl-beta-D-glucosaminide (1-&gt;4)-beta-linkages in chitin and chitodextrins.</text>
        <dbReference type="EC" id="3.2.1.14"/>
    </reaction>
</comment>
<dbReference type="SUPFAM" id="SSF51445">
    <property type="entry name" value="(Trans)glycosidases"/>
    <property type="match status" value="1"/>
</dbReference>
<evidence type="ECO:0000256" key="4">
    <source>
        <dbReference type="ARBA" id="ARBA00022669"/>
    </source>
</evidence>
<reference evidence="15 16" key="1">
    <citation type="journal article" date="2016" name="BMC Genomics">
        <title>Comparative genomic and transcriptomic analyses of the Fuzhuan brick tea-fermentation fungus Aspergillus cristatus.</title>
        <authorList>
            <person name="Ge Y."/>
            <person name="Wang Y."/>
            <person name="Liu Y."/>
            <person name="Tan Y."/>
            <person name="Ren X."/>
            <person name="Zhang X."/>
            <person name="Hyde K.D."/>
            <person name="Liu Y."/>
            <person name="Liu Z."/>
        </authorList>
    </citation>
    <scope>NUCLEOTIDE SEQUENCE [LARGE SCALE GENOMIC DNA]</scope>
    <source>
        <strain evidence="15 16">GZAAS20.1005</strain>
    </source>
</reference>
<evidence type="ECO:0000256" key="11">
    <source>
        <dbReference type="RuleBase" id="RU000489"/>
    </source>
</evidence>
<organism evidence="15 16">
    <name type="scientific">Aspergillus cristatus</name>
    <name type="common">Chinese Fuzhuan brick tea-fermentation fungus</name>
    <name type="synonym">Eurotium cristatum</name>
    <dbReference type="NCBI Taxonomy" id="573508"/>
    <lineage>
        <taxon>Eukaryota</taxon>
        <taxon>Fungi</taxon>
        <taxon>Dikarya</taxon>
        <taxon>Ascomycota</taxon>
        <taxon>Pezizomycotina</taxon>
        <taxon>Eurotiomycetes</taxon>
        <taxon>Eurotiomycetidae</taxon>
        <taxon>Eurotiales</taxon>
        <taxon>Aspergillaceae</taxon>
        <taxon>Aspergillus</taxon>
        <taxon>Aspergillus subgen. Aspergillus</taxon>
    </lineage>
</organism>
<keyword evidence="4" id="KW-0147">Chitin-binding</keyword>
<dbReference type="STRING" id="573508.A0A1E3BC78"/>
<keyword evidence="12" id="KW-0732">Signal</keyword>
<evidence type="ECO:0000256" key="10">
    <source>
        <dbReference type="ARBA" id="ARBA00023326"/>
    </source>
</evidence>
<feature type="domain" description="GH18" evidence="14">
    <location>
        <begin position="465"/>
        <end position="818"/>
    </location>
</feature>
<evidence type="ECO:0000256" key="5">
    <source>
        <dbReference type="ARBA" id="ARBA00022801"/>
    </source>
</evidence>
<dbReference type="PROSITE" id="PS01095">
    <property type="entry name" value="GH18_1"/>
    <property type="match status" value="1"/>
</dbReference>
<keyword evidence="10" id="KW-0624">Polysaccharide degradation</keyword>
<dbReference type="PANTHER" id="PTHR47700:SF1">
    <property type="entry name" value="CHITINASE"/>
    <property type="match status" value="1"/>
</dbReference>
<sequence>MSSPWIRVALGAYGLLISADIVSGNPGLKLSASPGYRNSDVCPQRCNVVGPNPANWSAYRNLEQFDACPLAVFQAFSIYDNVDDASRPHGIYACSSYGPDFANMPKSSVQASTVESINATYEVGWWDDGRNIAVADIRSAAKQLRQYLAGGYGSTNTTEFLYARSGRAAVGLYVGQGLQNEGVSAVALKTLEDNLSALNASSRSVAMQFCQPDYTGEHIFGPLLLSSKPSSLGLSFPNSQNFSGQAMLTSRIVTTSESNTTVAGANSTSFTAVKRSSQVKLHARSECSTIQVHSGDSCGSLAKKCGISGNDFTKYNNDDDLCSSLAPGQHVCCSKGDLPDFRSKPNADGSCHVYYVPKGENCAKIAAANSLTNDDLEEFNKKTWAWNGCENLQYNMNICLSKGDPPMPASLSNAVCGPQVPGTKRPTDGTKLADLNPCPLNACCDVWGQCGITAEFCTDTGTGNPGTAEPGTNGCISNYGTNIVRGDAPSTFRKIAYYEGYGLKRDCLFQDVLQIDGSKYSHLHFAFGTLTQDYQVEVGDVLSSTYNIFREGVTPANRMKMAQSIASFIKDNDLDGVDIDWEYPGAPDIPGIPAGSKDDGDNYLAFLVILKNLLPGKSVSIAAPSSYWYLRAYPLKKIAKVVDYIVYMTYDLHGHQVNLTETMSSLVMITKAEVPSNKVVVGITSYGRSFNMAEAGCYGPECLYTGSRMQSDAIKGRCTDTAGYISDAEIREIMNNKSRVTKHFVDTESNSNILVYDDRQWVSYMDDDIKAHRHQLYSALNMGGTTNWATDLEKYNDVPRPSDSWLDFKLSIKAGKNPWQAGDRNGNWTDLTCDSQAAADIRHLSPSDRWEQMDCVDAWKNIIDVWKNIDRPDSHFYFTESISLTINGPPHADCGSLLDKNNCGQTLQCDGFQNAGSGPAGWVIWNSFVMIHEMYQSYHDALYKAAASAINPALEDFENKFTPIPPEQDNTWLLLLLDLVTLPYFIEKTDAADNIKDLTMLAIGQSTTIAKDLLSTSESDWNEESQDEFSNYLGQTITAWGNITSVALERLFNGKDKNIATLHAILADGKLLSGGGDEINTSPPETSEADLEANIAKAFFAYAIPSAWTFSKHYAFIIDSGYDCGTTDPLGDYLDTDTMHATYGCYGGKLYYLAAPKGDSTECHCQYIKSHCERVCSDAHFSAPPGLDSLDGKNFGGVTVQDLIQGSVRTYQQNGNENGGKFVDVTNGGSFDDLMASDVMTPGFIRLPVCSPEHAYKSWHTAGPGDDPTYPCNTAKGPDRCQSSSFVDQTSDTSPPVSDCKQIIKNIQGDGGATWTTGISGQRELVSFGECKFGVESKSGADGNVTFKVGAQDIIDIINEAIKRFGGGGKVGAKGQVDCDGNVHDTTIEWGIY</sequence>
<accession>A0A1E3BC78</accession>
<dbReference type="CDD" id="cd00035">
    <property type="entry name" value="ChtBD1"/>
    <property type="match status" value="1"/>
</dbReference>
<dbReference type="PROSITE" id="PS51782">
    <property type="entry name" value="LYSM"/>
    <property type="match status" value="2"/>
</dbReference>
<proteinExistence type="inferred from homology"/>
<dbReference type="Gene3D" id="3.20.20.80">
    <property type="entry name" value="Glycosidases"/>
    <property type="match status" value="1"/>
</dbReference>
<dbReference type="VEuPathDB" id="FungiDB:SI65_06447"/>
<dbReference type="SMART" id="SM00257">
    <property type="entry name" value="LysM"/>
    <property type="match status" value="2"/>
</dbReference>
<evidence type="ECO:0000313" key="16">
    <source>
        <dbReference type="Proteomes" id="UP000094569"/>
    </source>
</evidence>
<evidence type="ECO:0000256" key="12">
    <source>
        <dbReference type="SAM" id="SignalP"/>
    </source>
</evidence>
<keyword evidence="16" id="KW-1185">Reference proteome</keyword>
<name>A0A1E3BC78_ASPCR</name>
<feature type="signal peptide" evidence="12">
    <location>
        <begin position="1"/>
        <end position="24"/>
    </location>
</feature>
<evidence type="ECO:0000256" key="9">
    <source>
        <dbReference type="ARBA" id="ARBA00023295"/>
    </source>
</evidence>
<protein>
    <recommendedName>
        <fullName evidence="3">chitinase</fullName>
        <ecNumber evidence="3">3.2.1.14</ecNumber>
    </recommendedName>
</protein>
<feature type="chain" id="PRO_5009123574" description="chitinase" evidence="12">
    <location>
        <begin position="25"/>
        <end position="1393"/>
    </location>
</feature>
<dbReference type="OrthoDB" id="73875at2759"/>
<dbReference type="GO" id="GO:0006032">
    <property type="term" value="P:chitin catabolic process"/>
    <property type="evidence" value="ECO:0007669"/>
    <property type="project" value="UniProtKB-KW"/>
</dbReference>
<dbReference type="InterPro" id="IPR029070">
    <property type="entry name" value="Chitinase_insertion_sf"/>
</dbReference>
<dbReference type="InterPro" id="IPR001223">
    <property type="entry name" value="Glyco_hydro18_cat"/>
</dbReference>
<dbReference type="Gene3D" id="3.30.60.10">
    <property type="entry name" value="Endochitinase-like"/>
    <property type="match status" value="1"/>
</dbReference>
<dbReference type="InterPro" id="IPR036779">
    <property type="entry name" value="LysM_dom_sf"/>
</dbReference>
<evidence type="ECO:0000313" key="15">
    <source>
        <dbReference type="EMBL" id="ODM18575.1"/>
    </source>
</evidence>
<dbReference type="GO" id="GO:0008843">
    <property type="term" value="F:endochitinase activity"/>
    <property type="evidence" value="ECO:0007669"/>
    <property type="project" value="UniProtKB-EC"/>
</dbReference>